<feature type="compositionally biased region" description="Low complexity" evidence="8">
    <location>
        <begin position="383"/>
        <end position="404"/>
    </location>
</feature>
<dbReference type="InterPro" id="IPR011992">
    <property type="entry name" value="EF-hand-dom_pair"/>
</dbReference>
<evidence type="ECO:0000256" key="6">
    <source>
        <dbReference type="ARBA" id="ARBA00023157"/>
    </source>
</evidence>
<dbReference type="Pfam" id="PF10591">
    <property type="entry name" value="SPARC_Ca_bdg"/>
    <property type="match status" value="1"/>
</dbReference>
<keyword evidence="2" id="KW-0964">Secreted</keyword>
<feature type="compositionally biased region" description="Polar residues" evidence="8">
    <location>
        <begin position="8"/>
        <end position="18"/>
    </location>
</feature>
<dbReference type="Proteomes" id="UP000424527">
    <property type="component" value="Unassembled WGS sequence"/>
</dbReference>
<dbReference type="AlphaFoldDB" id="A0A6G0J9I8"/>
<proteinExistence type="predicted"/>
<feature type="domain" description="EF-hand" evidence="9">
    <location>
        <begin position="565"/>
        <end position="600"/>
    </location>
</feature>
<dbReference type="PROSITE" id="PS00018">
    <property type="entry name" value="EF_HAND_1"/>
    <property type="match status" value="1"/>
</dbReference>
<protein>
    <submittedName>
        <fullName evidence="10">SPARC-like protein 1 Extracellular matrix protein 2 Matrix glycoprotein Sc1</fullName>
    </submittedName>
</protein>
<keyword evidence="4" id="KW-0732">Signal</keyword>
<keyword evidence="3" id="KW-0479">Metal-binding</keyword>
<feature type="region of interest" description="Disordered" evidence="8">
    <location>
        <begin position="193"/>
        <end position="272"/>
    </location>
</feature>
<feature type="compositionally biased region" description="Basic and acidic residues" evidence="8">
    <location>
        <begin position="253"/>
        <end position="269"/>
    </location>
</feature>
<feature type="region of interest" description="Disordered" evidence="8">
    <location>
        <begin position="7"/>
        <end position="36"/>
    </location>
</feature>
<feature type="compositionally biased region" description="Basic residues" evidence="8">
    <location>
        <begin position="365"/>
        <end position="380"/>
    </location>
</feature>
<evidence type="ECO:0000256" key="3">
    <source>
        <dbReference type="ARBA" id="ARBA00022723"/>
    </source>
</evidence>
<feature type="region of interest" description="Disordered" evidence="8">
    <location>
        <begin position="139"/>
        <end position="175"/>
    </location>
</feature>
<evidence type="ECO:0000256" key="5">
    <source>
        <dbReference type="ARBA" id="ARBA00022837"/>
    </source>
</evidence>
<evidence type="ECO:0000256" key="8">
    <source>
        <dbReference type="SAM" id="MobiDB-lite"/>
    </source>
</evidence>
<reference evidence="10 11" key="1">
    <citation type="submission" date="2019-07" db="EMBL/GenBank/DDBJ databases">
        <title>Chromosome genome assembly for large yellow croaker.</title>
        <authorList>
            <person name="Xiao S."/>
        </authorList>
    </citation>
    <scope>NUCLEOTIDE SEQUENCE [LARGE SCALE GENOMIC DNA]</scope>
    <source>
        <strain evidence="10">JMULYC20181020</strain>
        <tissue evidence="10">Muscle</tissue>
    </source>
</reference>
<evidence type="ECO:0000313" key="11">
    <source>
        <dbReference type="Proteomes" id="UP000424527"/>
    </source>
</evidence>
<accession>A0A6G0J9I8</accession>
<sequence length="607" mass="67984">MIDACCGTQANSQSTTSALKPRDPPKALSVGTADPVKKSPKKNFVCLCGQSELFAGSTQAHTGVCTGFSLLLKRPASGMRACLVFLCLLAATFALSVKSKPHGKHGGLHKTSHTAKEKDIVTEEANKPQILPTLVPLEVSSHEQEDEESSSDDNANANKEDFEVTEGSDKSTAVLLSEEELVDLLKKEAEEEQEAEEIVLEEEEVKTEKSEEESGEIIEDEVEEKTLDDKLEREEDAKEEEEEKEESVEDAELLEKEEVEVEKIDREEQGAFLEETGLDLDYAADSGILSPLQLEKTPHTDDTQPDVKEKETSEKGLQTIADDYEQNVQNTEAVDSEEASDQDQTRAAGKDEEKSKNDSGSQTKGKTRKQKKNQRARKHSPQSEETQTGQEQSQQDPQESEGSSTDNTVQKAKRRRAGKWGPLVGMNPVQIRATADLYPSSRSSPSGHPDAPAVIPACEDSELVQFPLRMRDWLKNVLLQLYEHDSVSSGFLTPKQRFRVKKIFESERRLHAGDHSVELLVQDFEKNYNMYIYPVHWQFAQLDQHPADRFLTHSELAPLRVPLVPMEHCTSRFFQECDADKDKLVSFKEWTSCFGIKNEDTDVNLLF</sequence>
<dbReference type="GO" id="GO:0005615">
    <property type="term" value="C:extracellular space"/>
    <property type="evidence" value="ECO:0007669"/>
    <property type="project" value="InterPro"/>
</dbReference>
<keyword evidence="6" id="KW-1015">Disulfide bond</keyword>
<feature type="compositionally biased region" description="Acidic residues" evidence="8">
    <location>
        <begin position="237"/>
        <end position="252"/>
    </location>
</feature>
<feature type="compositionally biased region" description="Basic and acidic residues" evidence="8">
    <location>
        <begin position="296"/>
        <end position="314"/>
    </location>
</feature>
<comment type="caution">
    <text evidence="10">The sequence shown here is derived from an EMBL/GenBank/DDBJ whole genome shotgun (WGS) entry which is preliminary data.</text>
</comment>
<gene>
    <name evidence="10" type="ORF">D5F01_LYC00337</name>
</gene>
<dbReference type="PANTHER" id="PTHR13866:SF25">
    <property type="entry name" value="SPARC-LIKE 1"/>
    <property type="match status" value="1"/>
</dbReference>
<feature type="compositionally biased region" description="Acidic residues" evidence="8">
    <location>
        <begin position="193"/>
        <end position="223"/>
    </location>
</feature>
<keyword evidence="11" id="KW-1185">Reference proteome</keyword>
<dbReference type="GO" id="GO:0005518">
    <property type="term" value="F:collagen binding"/>
    <property type="evidence" value="ECO:0007669"/>
    <property type="project" value="TreeGrafter"/>
</dbReference>
<dbReference type="FunFam" id="1.10.238.10:FF:000068">
    <property type="entry name" value="SPARC isoform 1"/>
    <property type="match status" value="1"/>
</dbReference>
<dbReference type="SUPFAM" id="SSF47473">
    <property type="entry name" value="EF-hand"/>
    <property type="match status" value="1"/>
</dbReference>
<evidence type="ECO:0000256" key="4">
    <source>
        <dbReference type="ARBA" id="ARBA00022729"/>
    </source>
</evidence>
<dbReference type="PROSITE" id="PS50222">
    <property type="entry name" value="EF_HAND_2"/>
    <property type="match status" value="1"/>
</dbReference>
<evidence type="ECO:0000256" key="2">
    <source>
        <dbReference type="ARBA" id="ARBA00022525"/>
    </source>
</evidence>
<dbReference type="PANTHER" id="PTHR13866">
    <property type="entry name" value="SPARC OSTEONECTIN"/>
    <property type="match status" value="1"/>
</dbReference>
<evidence type="ECO:0000259" key="9">
    <source>
        <dbReference type="PROSITE" id="PS50222"/>
    </source>
</evidence>
<evidence type="ECO:0000313" key="10">
    <source>
        <dbReference type="EMBL" id="KAE8300201.1"/>
    </source>
</evidence>
<evidence type="ECO:0000256" key="1">
    <source>
        <dbReference type="ARBA" id="ARBA00004613"/>
    </source>
</evidence>
<dbReference type="Gene3D" id="1.10.238.10">
    <property type="entry name" value="EF-hand"/>
    <property type="match status" value="1"/>
</dbReference>
<dbReference type="InterPro" id="IPR018247">
    <property type="entry name" value="EF_Hand_1_Ca_BS"/>
</dbReference>
<feature type="region of interest" description="Disordered" evidence="8">
    <location>
        <begin position="289"/>
        <end position="427"/>
    </location>
</feature>
<feature type="compositionally biased region" description="Basic and acidic residues" evidence="8">
    <location>
        <begin position="348"/>
        <end position="357"/>
    </location>
</feature>
<feature type="compositionally biased region" description="Basic and acidic residues" evidence="8">
    <location>
        <begin position="224"/>
        <end position="236"/>
    </location>
</feature>
<dbReference type="InterPro" id="IPR019577">
    <property type="entry name" value="SPARC/Testican_Ca-bd-dom"/>
</dbReference>
<keyword evidence="7" id="KW-0325">Glycoprotein</keyword>
<keyword evidence="5" id="KW-0106">Calcium</keyword>
<dbReference type="EMBL" id="REGW02000001">
    <property type="protein sequence ID" value="KAE8300201.1"/>
    <property type="molecule type" value="Genomic_DNA"/>
</dbReference>
<dbReference type="GO" id="GO:0050840">
    <property type="term" value="F:extracellular matrix binding"/>
    <property type="evidence" value="ECO:0007669"/>
    <property type="project" value="TreeGrafter"/>
</dbReference>
<organism evidence="10 11">
    <name type="scientific">Larimichthys crocea</name>
    <name type="common">Large yellow croaker</name>
    <name type="synonym">Pseudosciaena crocea</name>
    <dbReference type="NCBI Taxonomy" id="215358"/>
    <lineage>
        <taxon>Eukaryota</taxon>
        <taxon>Metazoa</taxon>
        <taxon>Chordata</taxon>
        <taxon>Craniata</taxon>
        <taxon>Vertebrata</taxon>
        <taxon>Euteleostomi</taxon>
        <taxon>Actinopterygii</taxon>
        <taxon>Neopterygii</taxon>
        <taxon>Teleostei</taxon>
        <taxon>Neoteleostei</taxon>
        <taxon>Acanthomorphata</taxon>
        <taxon>Eupercaria</taxon>
        <taxon>Sciaenidae</taxon>
        <taxon>Larimichthys</taxon>
    </lineage>
</organism>
<evidence type="ECO:0000256" key="7">
    <source>
        <dbReference type="ARBA" id="ARBA00023180"/>
    </source>
</evidence>
<name>A0A6G0J9I8_LARCR</name>
<comment type="subcellular location">
    <subcellularLocation>
        <location evidence="1">Secreted</location>
    </subcellularLocation>
</comment>
<dbReference type="PROSITE" id="PS00613">
    <property type="entry name" value="OSTEONECTIN_2"/>
    <property type="match status" value="1"/>
</dbReference>
<dbReference type="InterPro" id="IPR001999">
    <property type="entry name" value="Osteonectin_CS"/>
</dbReference>
<dbReference type="InterPro" id="IPR002048">
    <property type="entry name" value="EF_hand_dom"/>
</dbReference>
<dbReference type="GO" id="GO:0005509">
    <property type="term" value="F:calcium ion binding"/>
    <property type="evidence" value="ECO:0007669"/>
    <property type="project" value="InterPro"/>
</dbReference>